<feature type="domain" description="DUF4296" evidence="2">
    <location>
        <begin position="24"/>
        <end position="109"/>
    </location>
</feature>
<feature type="region of interest" description="Disordered" evidence="1">
    <location>
        <begin position="110"/>
        <end position="132"/>
    </location>
</feature>
<keyword evidence="4" id="KW-1185">Reference proteome</keyword>
<dbReference type="Proteomes" id="UP001207228">
    <property type="component" value="Unassembled WGS sequence"/>
</dbReference>
<accession>A0ABT3RJ61</accession>
<evidence type="ECO:0000259" key="2">
    <source>
        <dbReference type="Pfam" id="PF14129"/>
    </source>
</evidence>
<comment type="caution">
    <text evidence="3">The sequence shown here is derived from an EMBL/GenBank/DDBJ whole genome shotgun (WGS) entry which is preliminary data.</text>
</comment>
<organism evidence="3 4">
    <name type="scientific">Pontibacter anaerobius</name>
    <dbReference type="NCBI Taxonomy" id="2993940"/>
    <lineage>
        <taxon>Bacteria</taxon>
        <taxon>Pseudomonadati</taxon>
        <taxon>Bacteroidota</taxon>
        <taxon>Cytophagia</taxon>
        <taxon>Cytophagales</taxon>
        <taxon>Hymenobacteraceae</taxon>
        <taxon>Pontibacter</taxon>
    </lineage>
</organism>
<name>A0ABT3RJ61_9BACT</name>
<dbReference type="InterPro" id="IPR025381">
    <property type="entry name" value="DUF4296"/>
</dbReference>
<gene>
    <name evidence="3" type="ORF">OO017_17950</name>
</gene>
<dbReference type="Pfam" id="PF14129">
    <property type="entry name" value="DUF4296"/>
    <property type="match status" value="1"/>
</dbReference>
<evidence type="ECO:0000313" key="3">
    <source>
        <dbReference type="EMBL" id="MCX2741845.1"/>
    </source>
</evidence>
<evidence type="ECO:0000313" key="4">
    <source>
        <dbReference type="Proteomes" id="UP001207228"/>
    </source>
</evidence>
<evidence type="ECO:0000256" key="1">
    <source>
        <dbReference type="SAM" id="MobiDB-lite"/>
    </source>
</evidence>
<proteinExistence type="predicted"/>
<feature type="compositionally biased region" description="Polar residues" evidence="1">
    <location>
        <begin position="119"/>
        <end position="132"/>
    </location>
</feature>
<reference evidence="3 4" key="1">
    <citation type="submission" date="2022-11" db="EMBL/GenBank/DDBJ databases">
        <title>The characterization of three novel Bacteroidetes species and genomic analysis of their roles in tidal elemental geochemical cycles.</title>
        <authorList>
            <person name="Ma K.-J."/>
        </authorList>
    </citation>
    <scope>NUCLEOTIDE SEQUENCE [LARGE SCALE GENOMIC DNA]</scope>
    <source>
        <strain evidence="3 4">M82</strain>
    </source>
</reference>
<protein>
    <submittedName>
        <fullName evidence="3">DUF4296 domain-containing protein</fullName>
    </submittedName>
</protein>
<dbReference type="EMBL" id="JAPFQO010000013">
    <property type="protein sequence ID" value="MCX2741845.1"/>
    <property type="molecule type" value="Genomic_DNA"/>
</dbReference>
<dbReference type="PROSITE" id="PS51257">
    <property type="entry name" value="PROKAR_LIPOPROTEIN"/>
    <property type="match status" value="1"/>
</dbReference>
<sequence>MKKLFCILFCLSLLGCQSQNEKKPKDMIPQEKMVRILADIHTTEALIETNVIYPDTALMSFNQEQAKIFEQYDVTQEQFKDTYNYYLRNIEEMDVLYEIVVDTLSVRESKMQAKHRQPQDSAAQSSDGRLAQ</sequence>
<dbReference type="RefSeq" id="WP_266054080.1">
    <property type="nucleotide sequence ID" value="NZ_JAPFQO010000013.1"/>
</dbReference>